<dbReference type="EMBL" id="SAWZ01000014">
    <property type="protein sequence ID" value="RXQ99723.1"/>
    <property type="molecule type" value="Genomic_DNA"/>
</dbReference>
<sequence>MNAVMKLPADPAELSEEQQAFREVARDFADKELAPHAARWDAEGIFPRETISKAGELGFCGLYSPESVGGLGLSRLDAAVVFEEMATVDPSTTAFMTIHNMATWLIASHAAPAVRDAWCPALVSGQKLASYCLTEPGAGSDAASLKTRAVRDGAEYVIDGAKAFISGAGVTDVLVVMARTGEPGARGISAFVVPADARGITYGRKEEKMGWNSQPTRGITFEGVRIPAANLLGSEGDGFRMAMKALDGGRINIAACSLGAAQGALDAARRYLTERSQFGKKLAEFQALQFKLADMATELVAARQMVHTAARKLDAGSSEATVWCAMAKRFATDAGFSICNDALQLHGGYGYIREYPVERLLRDSRVHQILEGTNEIMRVIISRHLLTREERLA</sequence>
<keyword evidence="13" id="KW-1185">Reference proteome</keyword>
<evidence type="ECO:0000259" key="10">
    <source>
        <dbReference type="Pfam" id="PF02770"/>
    </source>
</evidence>
<evidence type="ECO:0000313" key="13">
    <source>
        <dbReference type="Proteomes" id="UP000289784"/>
    </source>
</evidence>
<dbReference type="PROSITE" id="PS00072">
    <property type="entry name" value="ACYL_COA_DH_1"/>
    <property type="match status" value="1"/>
</dbReference>
<dbReference type="Gene3D" id="1.20.140.10">
    <property type="entry name" value="Butyryl-CoA Dehydrogenase, subunit A, domain 3"/>
    <property type="match status" value="1"/>
</dbReference>
<feature type="domain" description="Acyl-CoA dehydrogenase/oxidase N-terminal" evidence="11">
    <location>
        <begin position="15"/>
        <end position="126"/>
    </location>
</feature>
<name>A0A4Q1JT10_9GAMM</name>
<dbReference type="InterPro" id="IPR052547">
    <property type="entry name" value="Mito_Isobutyryl-CoADH"/>
</dbReference>
<dbReference type="InterPro" id="IPR009100">
    <property type="entry name" value="AcylCoA_DH/oxidase_NM_dom_sf"/>
</dbReference>
<dbReference type="PROSITE" id="PS00073">
    <property type="entry name" value="ACYL_COA_DH_2"/>
    <property type="match status" value="1"/>
</dbReference>
<dbReference type="InterPro" id="IPR046373">
    <property type="entry name" value="Acyl-CoA_Oxase/DH_mid-dom_sf"/>
</dbReference>
<dbReference type="Gene3D" id="2.40.110.10">
    <property type="entry name" value="Butyryl-CoA Dehydrogenase, subunit A, domain 2"/>
    <property type="match status" value="1"/>
</dbReference>
<dbReference type="AlphaFoldDB" id="A0A4Q1JT10"/>
<dbReference type="GO" id="GO:0050660">
    <property type="term" value="F:flavin adenine dinucleotide binding"/>
    <property type="evidence" value="ECO:0007669"/>
    <property type="project" value="InterPro"/>
</dbReference>
<accession>A0A4Q1JT10</accession>
<dbReference type="InterPro" id="IPR036250">
    <property type="entry name" value="AcylCo_DH-like_C"/>
</dbReference>
<evidence type="ECO:0000256" key="5">
    <source>
        <dbReference type="ARBA" id="ARBA00023002"/>
    </source>
</evidence>
<keyword evidence="5 8" id="KW-0560">Oxidoreductase</keyword>
<feature type="domain" description="Acyl-CoA oxidase/dehydrogenase middle" evidence="10">
    <location>
        <begin position="131"/>
        <end position="224"/>
    </location>
</feature>
<dbReference type="PANTHER" id="PTHR43831:SF1">
    <property type="entry name" value="ISOBUTYRYL-COA DEHYDROGENASE, MITOCHONDRIAL"/>
    <property type="match status" value="1"/>
</dbReference>
<evidence type="ECO:0000259" key="9">
    <source>
        <dbReference type="Pfam" id="PF00441"/>
    </source>
</evidence>
<evidence type="ECO:0000256" key="1">
    <source>
        <dbReference type="ARBA" id="ARBA00001974"/>
    </source>
</evidence>
<dbReference type="FunFam" id="2.40.110.10:FF:000009">
    <property type="entry name" value="Acyl-CoA dehydrogenase"/>
    <property type="match status" value="1"/>
</dbReference>
<dbReference type="InterPro" id="IPR006091">
    <property type="entry name" value="Acyl-CoA_Oxase/DH_mid-dom"/>
</dbReference>
<proteinExistence type="inferred from homology"/>
<evidence type="ECO:0000256" key="3">
    <source>
        <dbReference type="ARBA" id="ARBA00022630"/>
    </source>
</evidence>
<dbReference type="EC" id="1.3.8.11" evidence="6"/>
<evidence type="ECO:0000256" key="6">
    <source>
        <dbReference type="ARBA" id="ARBA00066361"/>
    </source>
</evidence>
<dbReference type="SUPFAM" id="SSF47203">
    <property type="entry name" value="Acyl-CoA dehydrogenase C-terminal domain-like"/>
    <property type="match status" value="1"/>
</dbReference>
<evidence type="ECO:0000313" key="12">
    <source>
        <dbReference type="EMBL" id="RXQ99723.1"/>
    </source>
</evidence>
<dbReference type="FunFam" id="1.20.140.10:FF:000001">
    <property type="entry name" value="Acyl-CoA dehydrogenase"/>
    <property type="match status" value="1"/>
</dbReference>
<dbReference type="GO" id="GO:0003995">
    <property type="term" value="F:acyl-CoA dehydrogenase activity"/>
    <property type="evidence" value="ECO:0007669"/>
    <property type="project" value="InterPro"/>
</dbReference>
<dbReference type="InterPro" id="IPR037069">
    <property type="entry name" value="AcylCoA_DH/ox_N_sf"/>
</dbReference>
<gene>
    <name evidence="12" type="ORF">EPA99_17960</name>
</gene>
<reference evidence="12 13" key="1">
    <citation type="submission" date="2019-01" db="EMBL/GenBank/DDBJ databases">
        <title>Pseudoxanthomonas composti sp. nov., isolated from compost.</title>
        <authorList>
            <person name="Yang G."/>
        </authorList>
    </citation>
    <scope>NUCLEOTIDE SEQUENCE [LARGE SCALE GENOMIC DNA]</scope>
    <source>
        <strain evidence="12 13">GSS15</strain>
    </source>
</reference>
<dbReference type="PANTHER" id="PTHR43831">
    <property type="entry name" value="ISOBUTYRYL-COA DEHYDROGENASE"/>
    <property type="match status" value="1"/>
</dbReference>
<comment type="caution">
    <text evidence="12">The sequence shown here is derived from an EMBL/GenBank/DDBJ whole genome shotgun (WGS) entry which is preliminary data.</text>
</comment>
<comment type="similarity">
    <text evidence="2 8">Belongs to the acyl-CoA dehydrogenase family.</text>
</comment>
<keyword evidence="3 8" id="KW-0285">Flavoprotein</keyword>
<evidence type="ECO:0000256" key="7">
    <source>
        <dbReference type="ARBA" id="ARBA00067292"/>
    </source>
</evidence>
<evidence type="ECO:0000256" key="4">
    <source>
        <dbReference type="ARBA" id="ARBA00022827"/>
    </source>
</evidence>
<dbReference type="Pfam" id="PF00441">
    <property type="entry name" value="Acyl-CoA_dh_1"/>
    <property type="match status" value="1"/>
</dbReference>
<dbReference type="Pfam" id="PF02771">
    <property type="entry name" value="Acyl-CoA_dh_N"/>
    <property type="match status" value="1"/>
</dbReference>
<dbReference type="Proteomes" id="UP000289784">
    <property type="component" value="Unassembled WGS sequence"/>
</dbReference>
<dbReference type="Gene3D" id="1.10.540.10">
    <property type="entry name" value="Acyl-CoA dehydrogenase/oxidase, N-terminal domain"/>
    <property type="match status" value="1"/>
</dbReference>
<keyword evidence="4 8" id="KW-0274">FAD</keyword>
<dbReference type="OrthoDB" id="9770681at2"/>
<dbReference type="SUPFAM" id="SSF56645">
    <property type="entry name" value="Acyl-CoA dehydrogenase NM domain-like"/>
    <property type="match status" value="1"/>
</dbReference>
<dbReference type="InterPro" id="IPR009075">
    <property type="entry name" value="AcylCo_DH/oxidase_C"/>
</dbReference>
<protein>
    <recommendedName>
        <fullName evidence="7">Cyclohexane-1-carbonyl-CoA dehydrogenase</fullName>
        <ecNumber evidence="6">1.3.8.11</ecNumber>
    </recommendedName>
</protein>
<dbReference type="PIRSF" id="PIRSF016578">
    <property type="entry name" value="HsaA"/>
    <property type="match status" value="1"/>
</dbReference>
<organism evidence="12 13">
    <name type="scientific">Pseudoxanthomonas composti</name>
    <dbReference type="NCBI Taxonomy" id="2137479"/>
    <lineage>
        <taxon>Bacteria</taxon>
        <taxon>Pseudomonadati</taxon>
        <taxon>Pseudomonadota</taxon>
        <taxon>Gammaproteobacteria</taxon>
        <taxon>Lysobacterales</taxon>
        <taxon>Lysobacteraceae</taxon>
        <taxon>Pseudoxanthomonas</taxon>
    </lineage>
</organism>
<dbReference type="InterPro" id="IPR013786">
    <property type="entry name" value="AcylCoA_DH/ox_N"/>
</dbReference>
<dbReference type="RefSeq" id="WP_129472634.1">
    <property type="nucleotide sequence ID" value="NZ_SAWZ01000014.1"/>
</dbReference>
<dbReference type="InterPro" id="IPR006089">
    <property type="entry name" value="Acyl-CoA_DH_CS"/>
</dbReference>
<dbReference type="Pfam" id="PF02770">
    <property type="entry name" value="Acyl-CoA_dh_M"/>
    <property type="match status" value="1"/>
</dbReference>
<evidence type="ECO:0000256" key="8">
    <source>
        <dbReference type="RuleBase" id="RU362125"/>
    </source>
</evidence>
<feature type="domain" description="Acyl-CoA dehydrogenase/oxidase C-terminal" evidence="9">
    <location>
        <begin position="236"/>
        <end position="386"/>
    </location>
</feature>
<evidence type="ECO:0000256" key="2">
    <source>
        <dbReference type="ARBA" id="ARBA00009347"/>
    </source>
</evidence>
<comment type="cofactor">
    <cofactor evidence="1 8">
        <name>FAD</name>
        <dbReference type="ChEBI" id="CHEBI:57692"/>
    </cofactor>
</comment>
<evidence type="ECO:0000259" key="11">
    <source>
        <dbReference type="Pfam" id="PF02771"/>
    </source>
</evidence>